<dbReference type="InterPro" id="IPR006016">
    <property type="entry name" value="UspA"/>
</dbReference>
<organism evidence="3 4">
    <name type="scientific">Methanocalculus chunghsingensis</name>
    <dbReference type="NCBI Taxonomy" id="156457"/>
    <lineage>
        <taxon>Archaea</taxon>
        <taxon>Methanobacteriati</taxon>
        <taxon>Methanobacteriota</taxon>
        <taxon>Stenosarchaea group</taxon>
        <taxon>Methanomicrobia</taxon>
        <taxon>Methanomicrobiales</taxon>
        <taxon>Methanocalculaceae</taxon>
        <taxon>Methanocalculus</taxon>
    </lineage>
</organism>
<evidence type="ECO:0000313" key="3">
    <source>
        <dbReference type="EMBL" id="MBR1369930.1"/>
    </source>
</evidence>
<keyword evidence="4" id="KW-1185">Reference proteome</keyword>
<sequence>MFEKTLIPVSYGERPEELKKIGKILKNLGSTSICLFHVIEAGSLFRGSDISWLTILKETLEELGLDVEVKMGADHIASSIVEAALHEGADEIYMKTKRRWQIGTMLLGSISRDLLRLSDIPVFVHKVRPRLPGDEEVITREDLIILYATDFGEASVRTIPYLMEFQGGWCHILHVRGRMADPFAEEIEKRRLHEKLLAVEEELRPYYGRVTSEQMVGDPSSEVLHVSDQINADVIVLGRKKPAFFSAPMGETAERIVTSSRASIFLVP</sequence>
<evidence type="ECO:0000313" key="4">
    <source>
        <dbReference type="Proteomes" id="UP000730161"/>
    </source>
</evidence>
<dbReference type="CDD" id="cd00293">
    <property type="entry name" value="USP-like"/>
    <property type="match status" value="2"/>
</dbReference>
<dbReference type="SUPFAM" id="SSF52402">
    <property type="entry name" value="Adenine nucleotide alpha hydrolases-like"/>
    <property type="match status" value="2"/>
</dbReference>
<proteinExistence type="inferred from homology"/>
<dbReference type="Gene3D" id="3.40.50.620">
    <property type="entry name" value="HUPs"/>
    <property type="match status" value="2"/>
</dbReference>
<dbReference type="AlphaFoldDB" id="A0A8J7WB15"/>
<comment type="similarity">
    <text evidence="1">Belongs to the universal stress protein A family.</text>
</comment>
<evidence type="ECO:0000256" key="1">
    <source>
        <dbReference type="ARBA" id="ARBA00008791"/>
    </source>
</evidence>
<comment type="caution">
    <text evidence="3">The sequence shown here is derived from an EMBL/GenBank/DDBJ whole genome shotgun (WGS) entry which is preliminary data.</text>
</comment>
<dbReference type="Proteomes" id="UP000730161">
    <property type="component" value="Unassembled WGS sequence"/>
</dbReference>
<dbReference type="OrthoDB" id="106417at2157"/>
<feature type="domain" description="UspA" evidence="2">
    <location>
        <begin position="56"/>
        <end position="124"/>
    </location>
</feature>
<feature type="domain" description="UspA" evidence="2">
    <location>
        <begin position="145"/>
        <end position="268"/>
    </location>
</feature>
<dbReference type="EMBL" id="JWHL01000025">
    <property type="protein sequence ID" value="MBR1369930.1"/>
    <property type="molecule type" value="Genomic_DNA"/>
</dbReference>
<dbReference type="InterPro" id="IPR014729">
    <property type="entry name" value="Rossmann-like_a/b/a_fold"/>
</dbReference>
<reference evidence="3" key="1">
    <citation type="submission" date="2014-12" db="EMBL/GenBank/DDBJ databases">
        <authorList>
            <person name="Huang H.-H."/>
            <person name="Chen S.-C."/>
            <person name="Lai M.-C."/>
        </authorList>
    </citation>
    <scope>NUCLEOTIDE SEQUENCE</scope>
    <source>
        <strain evidence="3">K1F9705b</strain>
    </source>
</reference>
<gene>
    <name evidence="3" type="ORF">RJ53_10755</name>
</gene>
<dbReference type="RefSeq" id="WP_211531688.1">
    <property type="nucleotide sequence ID" value="NZ_JWHL01000025.1"/>
</dbReference>
<protein>
    <submittedName>
        <fullName evidence="3">Universal stress protein UspA</fullName>
    </submittedName>
</protein>
<dbReference type="PANTHER" id="PTHR46268">
    <property type="entry name" value="STRESS RESPONSE PROTEIN NHAX"/>
    <property type="match status" value="1"/>
</dbReference>
<evidence type="ECO:0000259" key="2">
    <source>
        <dbReference type="Pfam" id="PF00582"/>
    </source>
</evidence>
<dbReference type="PANTHER" id="PTHR46268:SF26">
    <property type="entry name" value="UNIVERSAL STRESS PROTEIN MJ0577"/>
    <property type="match status" value="1"/>
</dbReference>
<name>A0A8J7WB15_9EURY</name>
<accession>A0A8J7WB15</accession>
<dbReference type="Pfam" id="PF00582">
    <property type="entry name" value="Usp"/>
    <property type="match status" value="2"/>
</dbReference>